<gene>
    <name evidence="2" type="ORF">DFQ27_003332</name>
</gene>
<feature type="non-terminal residue" evidence="2">
    <location>
        <position position="1"/>
    </location>
</feature>
<feature type="compositionally biased region" description="Low complexity" evidence="1">
    <location>
        <begin position="145"/>
        <end position="161"/>
    </location>
</feature>
<feature type="compositionally biased region" description="Polar residues" evidence="1">
    <location>
        <begin position="95"/>
        <end position="105"/>
    </location>
</feature>
<dbReference type="Proteomes" id="UP000807716">
    <property type="component" value="Unassembled WGS sequence"/>
</dbReference>
<dbReference type="OrthoDB" id="66510at2759"/>
<protein>
    <submittedName>
        <fullName evidence="2">Uncharacterized protein</fullName>
    </submittedName>
</protein>
<feature type="compositionally biased region" description="Low complexity" evidence="1">
    <location>
        <begin position="106"/>
        <end position="119"/>
    </location>
</feature>
<feature type="compositionally biased region" description="Polar residues" evidence="1">
    <location>
        <begin position="686"/>
        <end position="703"/>
    </location>
</feature>
<accession>A0A9P6Q8I1</accession>
<reference evidence="2" key="1">
    <citation type="journal article" date="2020" name="Fungal Divers.">
        <title>Resolving the Mortierellaceae phylogeny through synthesis of multi-gene phylogenetics and phylogenomics.</title>
        <authorList>
            <person name="Vandepol N."/>
            <person name="Liber J."/>
            <person name="Desiro A."/>
            <person name="Na H."/>
            <person name="Kennedy M."/>
            <person name="Barry K."/>
            <person name="Grigoriev I.V."/>
            <person name="Miller A.N."/>
            <person name="O'Donnell K."/>
            <person name="Stajich J.E."/>
            <person name="Bonito G."/>
        </authorList>
    </citation>
    <scope>NUCLEOTIDE SEQUENCE</scope>
    <source>
        <strain evidence="2">BC1065</strain>
    </source>
</reference>
<feature type="region of interest" description="Disordered" evidence="1">
    <location>
        <begin position="137"/>
        <end position="162"/>
    </location>
</feature>
<feature type="region of interest" description="Disordered" evidence="1">
    <location>
        <begin position="886"/>
        <end position="910"/>
    </location>
</feature>
<feature type="region of interest" description="Disordered" evidence="1">
    <location>
        <begin position="685"/>
        <end position="710"/>
    </location>
</feature>
<feature type="compositionally biased region" description="Low complexity" evidence="1">
    <location>
        <begin position="183"/>
        <end position="200"/>
    </location>
</feature>
<evidence type="ECO:0000313" key="2">
    <source>
        <dbReference type="EMBL" id="KAG0260814.1"/>
    </source>
</evidence>
<dbReference type="AlphaFoldDB" id="A0A9P6Q8I1"/>
<evidence type="ECO:0000313" key="3">
    <source>
        <dbReference type="Proteomes" id="UP000807716"/>
    </source>
</evidence>
<sequence length="988" mass="106914">VIIESLQALKDLSMLALDGLLQQVVSYATAQDPVFNPDETTLEARAFLRRKSLPLLNQSAATSLSSRHPHSRPGSRDGQLTPISPLDLNHPHFSYQEQHLQQQQRTTATTATSDTASSSLERLDSLVRRVDQLAVATGESAQQESPATTSTTAMPSPAVAPHRPTIAVGRSAVVNDATDDIPFTRSSSPSPSPTTATRSPIPRPSMEDPAVNYPQTRRGSAVEVGRIYESPEYQMACTLAALLACIYRILSRLQHPRPTRTESAETGLDRASKLWKRLSANPLARSGSLSASTSPTTANALAPSPNQLLMMMTPIGAVRQQHSTGSIVAGDEHLGSATAAFHQRGLLMQSFTRQVRALRNRRTQSTGQLEAATSSSTSLPSMALGKRFLGGHGQEAARTSATVHLHPRDAQQLSKDAKALGEDWNELDQLMDQMSHLWQHQEMLIQAIQQEQGRMEGMLTTPTSPTTPMTDNALAATATNEAVSSPRHLQGHFDRQTLETAGEHLPMYDEIYGSKTAAPGYSTADVDGEKKQGFEAMGGFVMARTRSITPPFAVDDEKTRTDLTNVMSAIERLSRVAPRMEDQRVAAPSPTTATATAMATLAAGTGASSSSTMPPLAAGSGLMRATTTTLSFSAANNARLRRHPLLRGGAQDEGINNVGGSSSTANDMMMANALERMAKGRLVDQRAQSTKPDFSVVGTPSSSERNHREKHRELHKLIKQLVETASKTNQGGYGSQRVEMSARKQWQLEGARLSQQIERGERMRIADQDCPSPEKVLLNDMTRLMDALAQRTETPVGFATQRYVMTEEKARNMALQGILSKIEKMSDRRLENQDAVLPRPGHPHHQSARGSSSTMAINTVPLQGITTTTAALPNVTGLVSSWSLTSSSSQQQQQSPHPHQQVSGSRSSISHSIQAASSVIPFRRPSLKAIDITSSSLTSSSPSPTSNNNKYRAQDHRELQNMMDQVLAIGGSQARKAAMAAQRAEFHH</sequence>
<name>A0A9P6Q8I1_9FUNG</name>
<evidence type="ECO:0000256" key="1">
    <source>
        <dbReference type="SAM" id="MobiDB-lite"/>
    </source>
</evidence>
<comment type="caution">
    <text evidence="2">The sequence shown here is derived from an EMBL/GenBank/DDBJ whole genome shotgun (WGS) entry which is preliminary data.</text>
</comment>
<proteinExistence type="predicted"/>
<dbReference type="EMBL" id="JAAAJB010000237">
    <property type="protein sequence ID" value="KAG0260814.1"/>
    <property type="molecule type" value="Genomic_DNA"/>
</dbReference>
<keyword evidence="3" id="KW-1185">Reference proteome</keyword>
<feature type="region of interest" description="Disordered" evidence="1">
    <location>
        <begin position="59"/>
        <end position="124"/>
    </location>
</feature>
<feature type="region of interest" description="Disordered" evidence="1">
    <location>
        <begin position="179"/>
        <end position="218"/>
    </location>
</feature>
<organism evidence="2 3">
    <name type="scientific">Actinomortierella ambigua</name>
    <dbReference type="NCBI Taxonomy" id="1343610"/>
    <lineage>
        <taxon>Eukaryota</taxon>
        <taxon>Fungi</taxon>
        <taxon>Fungi incertae sedis</taxon>
        <taxon>Mucoromycota</taxon>
        <taxon>Mortierellomycotina</taxon>
        <taxon>Mortierellomycetes</taxon>
        <taxon>Mortierellales</taxon>
        <taxon>Mortierellaceae</taxon>
        <taxon>Actinomortierella</taxon>
    </lineage>
</organism>